<dbReference type="Pfam" id="PF01636">
    <property type="entry name" value="APH"/>
    <property type="match status" value="1"/>
</dbReference>
<dbReference type="Gene3D" id="3.30.200.20">
    <property type="entry name" value="Phosphorylase Kinase, domain 1"/>
    <property type="match status" value="1"/>
</dbReference>
<name>A0A9P7K175_9AGAR</name>
<gene>
    <name evidence="2" type="ORF">H0H81_005469</name>
</gene>
<proteinExistence type="predicted"/>
<dbReference type="GO" id="GO:0005739">
    <property type="term" value="C:mitochondrion"/>
    <property type="evidence" value="ECO:0007669"/>
    <property type="project" value="TreeGrafter"/>
</dbReference>
<sequence>MRNLLLRYLGKNRQSRDPSLFFKPTSGRWFDNESWHQQQRTINFDIDALKAAAISSVAGAKCVVEMTKLPEGAHNRAFSILLDNQKEVVARLPTPLTGPPQIVTASEVATMRFARERLGVPVPRVLSWSSDSSATAVGAEFIIMEKAPGIEVGKVWHELSMELRLSLVQAVVEMEHAALVSPLPGYGSIFFRDDIKPGMSSVPIDDTYAIGPCMDRSFWNQERATMEIDRGPWSTTQQCLSAVYNREYQWISQYASSQPMNRFRHHPPITRDPSAHLAALDMFKALIPHIIPTSPPEITQSTLWHHDLHSANIFISESELAEGRISISSVIDWQSTTAMPLYMQARVPQFFRYHSPWDLPSGVDKPVEPVRTEQMTDAEYKTAWEDWLAKQRVRGYRLFNMISTPYYCDALTDEKILLFAELVEAASTLWGRRFHMLRDRIYSLYHNWAYLSSTPFPIPVTKEDLHGWLLARQEWERRRDEVKELCHQIGIESDGWCPMEDFDATLQ</sequence>
<accession>A0A9P7K175</accession>
<dbReference type="InterPro" id="IPR011009">
    <property type="entry name" value="Kinase-like_dom_sf"/>
</dbReference>
<dbReference type="PANTHER" id="PTHR36091">
    <property type="entry name" value="ALTERED INHERITANCE OF MITOCHONDRIA PROTEIN 9, MITOCHONDRIAL"/>
    <property type="match status" value="1"/>
</dbReference>
<organism evidence="2 3">
    <name type="scientific">Sphagnurus paluster</name>
    <dbReference type="NCBI Taxonomy" id="117069"/>
    <lineage>
        <taxon>Eukaryota</taxon>
        <taxon>Fungi</taxon>
        <taxon>Dikarya</taxon>
        <taxon>Basidiomycota</taxon>
        <taxon>Agaricomycotina</taxon>
        <taxon>Agaricomycetes</taxon>
        <taxon>Agaricomycetidae</taxon>
        <taxon>Agaricales</taxon>
        <taxon>Tricholomatineae</taxon>
        <taxon>Lyophyllaceae</taxon>
        <taxon>Sphagnurus</taxon>
    </lineage>
</organism>
<dbReference type="EMBL" id="JABCKI010007107">
    <property type="protein sequence ID" value="KAG5633761.1"/>
    <property type="molecule type" value="Genomic_DNA"/>
</dbReference>
<feature type="domain" description="Aminoglycoside phosphotransferase" evidence="1">
    <location>
        <begin position="66"/>
        <end position="170"/>
    </location>
</feature>
<feature type="non-terminal residue" evidence="2">
    <location>
        <position position="1"/>
    </location>
</feature>
<comment type="caution">
    <text evidence="2">The sequence shown here is derived from an EMBL/GenBank/DDBJ whole genome shotgun (WGS) entry which is preliminary data.</text>
</comment>
<protein>
    <recommendedName>
        <fullName evidence="1">Aminoglycoside phosphotransferase domain-containing protein</fullName>
    </recommendedName>
</protein>
<dbReference type="OrthoDB" id="2968323at2759"/>
<dbReference type="InterPro" id="IPR051035">
    <property type="entry name" value="Mito_inheritance_9"/>
</dbReference>
<dbReference type="Proteomes" id="UP000717328">
    <property type="component" value="Unassembled WGS sequence"/>
</dbReference>
<evidence type="ECO:0000313" key="2">
    <source>
        <dbReference type="EMBL" id="KAG5633761.1"/>
    </source>
</evidence>
<dbReference type="AlphaFoldDB" id="A0A9P7K175"/>
<reference evidence="2" key="2">
    <citation type="submission" date="2021-10" db="EMBL/GenBank/DDBJ databases">
        <title>Phylogenomics reveals ancestral predisposition of the termite-cultivated fungus Termitomyces towards a domesticated lifestyle.</title>
        <authorList>
            <person name="Auxier B."/>
            <person name="Grum-Grzhimaylo A."/>
            <person name="Cardenas M.E."/>
            <person name="Lodge J.D."/>
            <person name="Laessoe T."/>
            <person name="Pedersen O."/>
            <person name="Smith M.E."/>
            <person name="Kuyper T.W."/>
            <person name="Franco-Molano E.A."/>
            <person name="Baroni T.J."/>
            <person name="Aanen D.K."/>
        </authorList>
    </citation>
    <scope>NUCLEOTIDE SEQUENCE</scope>
    <source>
        <strain evidence="2">D49</strain>
    </source>
</reference>
<dbReference type="InterPro" id="IPR002575">
    <property type="entry name" value="Aminoglycoside_PTrfase"/>
</dbReference>
<keyword evidence="3" id="KW-1185">Reference proteome</keyword>
<dbReference type="PANTHER" id="PTHR36091:SF2">
    <property type="entry name" value="AMINOGLYCOSIDE PHOSPHOTRANSFERASE DOMAIN-CONTAINING PROTEIN"/>
    <property type="match status" value="1"/>
</dbReference>
<dbReference type="SUPFAM" id="SSF56112">
    <property type="entry name" value="Protein kinase-like (PK-like)"/>
    <property type="match status" value="1"/>
</dbReference>
<reference evidence="2" key="1">
    <citation type="submission" date="2021-02" db="EMBL/GenBank/DDBJ databases">
        <authorList>
            <person name="Nieuwenhuis M."/>
            <person name="Van De Peppel L.J.J."/>
        </authorList>
    </citation>
    <scope>NUCLEOTIDE SEQUENCE</scope>
    <source>
        <strain evidence="2">D49</strain>
    </source>
</reference>
<evidence type="ECO:0000259" key="1">
    <source>
        <dbReference type="Pfam" id="PF01636"/>
    </source>
</evidence>
<evidence type="ECO:0000313" key="3">
    <source>
        <dbReference type="Proteomes" id="UP000717328"/>
    </source>
</evidence>